<sequence length="78" mass="9220">MILICLKEELNSKIMSRNLLVRNNCNSIDKTKMAISVKCFCCDLKKRKEFTEQKFLIRPNHNIQAKETYLKVLKKLCN</sequence>
<dbReference type="Proteomes" id="UP000648187">
    <property type="component" value="Unassembled WGS sequence"/>
</dbReference>
<evidence type="ECO:0000313" key="1">
    <source>
        <dbReference type="EMBL" id="KAF9411404.1"/>
    </source>
</evidence>
<name>A0A835L0F7_SPOEX</name>
<evidence type="ECO:0000313" key="2">
    <source>
        <dbReference type="Proteomes" id="UP000648187"/>
    </source>
</evidence>
<accession>A0A835L0F7</accession>
<keyword evidence="2" id="KW-1185">Reference proteome</keyword>
<dbReference type="AlphaFoldDB" id="A0A835L0F7"/>
<comment type="caution">
    <text evidence="1">The sequence shown here is derived from an EMBL/GenBank/DDBJ whole genome shotgun (WGS) entry which is preliminary data.</text>
</comment>
<proteinExistence type="predicted"/>
<protein>
    <submittedName>
        <fullName evidence="1">Uncharacterized protein</fullName>
    </submittedName>
</protein>
<dbReference type="EMBL" id="JACKWZ010000226">
    <property type="protein sequence ID" value="KAF9411404.1"/>
    <property type="molecule type" value="Genomic_DNA"/>
</dbReference>
<reference evidence="1" key="1">
    <citation type="submission" date="2020-08" db="EMBL/GenBank/DDBJ databases">
        <title>Spodoptera exigua strain:BAW_Kor-Di-RS1 Genome sequencing and assembly.</title>
        <authorList>
            <person name="Kim J."/>
            <person name="Nam H.Y."/>
            <person name="Kwon M."/>
            <person name="Choi J.H."/>
            <person name="Cho S.R."/>
            <person name="Kim G.-H."/>
        </authorList>
    </citation>
    <scope>NUCLEOTIDE SEQUENCE</scope>
    <source>
        <strain evidence="1">BAW_Kor-Di-RS1</strain>
        <tissue evidence="1">Whole-body</tissue>
    </source>
</reference>
<gene>
    <name evidence="1" type="ORF">HW555_009805</name>
</gene>
<organism evidence="1 2">
    <name type="scientific">Spodoptera exigua</name>
    <name type="common">Beet armyworm</name>
    <name type="synonym">Noctua fulgens</name>
    <dbReference type="NCBI Taxonomy" id="7107"/>
    <lineage>
        <taxon>Eukaryota</taxon>
        <taxon>Metazoa</taxon>
        <taxon>Ecdysozoa</taxon>
        <taxon>Arthropoda</taxon>
        <taxon>Hexapoda</taxon>
        <taxon>Insecta</taxon>
        <taxon>Pterygota</taxon>
        <taxon>Neoptera</taxon>
        <taxon>Endopterygota</taxon>
        <taxon>Lepidoptera</taxon>
        <taxon>Glossata</taxon>
        <taxon>Ditrysia</taxon>
        <taxon>Noctuoidea</taxon>
        <taxon>Noctuidae</taxon>
        <taxon>Amphipyrinae</taxon>
        <taxon>Spodoptera</taxon>
    </lineage>
</organism>